<evidence type="ECO:0000256" key="4">
    <source>
        <dbReference type="ARBA" id="ARBA00022679"/>
    </source>
</evidence>
<dbReference type="EMBL" id="UOGF01000040">
    <property type="protein sequence ID" value="VAX28580.1"/>
    <property type="molecule type" value="Genomic_DNA"/>
</dbReference>
<protein>
    <submittedName>
        <fullName evidence="8">SSU rRNA (Adenine(1518)-N(6)/adenine(1519)-N(6))-dimethyltransferase</fullName>
        <ecNumber evidence="8">2.1.1.182</ecNumber>
    </submittedName>
</protein>
<accession>A0A3B1D0T8</accession>
<dbReference type="InterPro" id="IPR011530">
    <property type="entry name" value="rRNA_adenine_dimethylase"/>
</dbReference>
<dbReference type="SUPFAM" id="SSF53335">
    <property type="entry name" value="S-adenosyl-L-methionine-dependent methyltransferases"/>
    <property type="match status" value="1"/>
</dbReference>
<name>A0A3B1D0T8_9ZZZZ</name>
<evidence type="ECO:0000256" key="5">
    <source>
        <dbReference type="ARBA" id="ARBA00022691"/>
    </source>
</evidence>
<keyword evidence="6" id="KW-0694">RNA-binding</keyword>
<dbReference type="NCBIfam" id="TIGR00755">
    <property type="entry name" value="ksgA"/>
    <property type="match status" value="1"/>
</dbReference>
<dbReference type="Gene3D" id="1.10.8.100">
    <property type="entry name" value="Ribosomal RNA adenine dimethylase-like, domain 2"/>
    <property type="match status" value="1"/>
</dbReference>
<keyword evidence="4 8" id="KW-0808">Transferase</keyword>
<dbReference type="HAMAP" id="MF_00607">
    <property type="entry name" value="16SrRNA_methyltr_A"/>
    <property type="match status" value="1"/>
</dbReference>
<sequence>MKDNTKFLNQAHKLRAKKKWGQNFLTDPNIVNKILDAALLQSGESVLEIGPGKGFMTQRLLARGARVTAIEIDPDLVAFIQSEIMAPDETFTLIHKDALRYDYQNMSAPYKVVANLPYNISTPLLFRLLEEKTRITQMVLMLQKEVAERITASPGTKSYGALSVILQFFADVKILFNVSPHCFHPKPKVSSAVISIIPLQKPRIVVQDEGFFLKIVKGAFLYRRKQVLNALVCAGFSEECLKIAFENMKCDPKRRGETFTLAEFACLSDTVYKYLY</sequence>
<keyword evidence="2" id="KW-0698">rRNA processing</keyword>
<proteinExistence type="inferred from homology"/>
<dbReference type="PANTHER" id="PTHR11727">
    <property type="entry name" value="DIMETHYLADENOSINE TRANSFERASE"/>
    <property type="match status" value="1"/>
</dbReference>
<dbReference type="Gene3D" id="3.40.50.150">
    <property type="entry name" value="Vaccinia Virus protein VP39"/>
    <property type="match status" value="1"/>
</dbReference>
<keyword evidence="5" id="KW-0949">S-adenosyl-L-methionine</keyword>
<keyword evidence="3 8" id="KW-0489">Methyltransferase</keyword>
<dbReference type="InterPro" id="IPR023165">
    <property type="entry name" value="rRNA_Ade_diMease-like_C"/>
</dbReference>
<evidence type="ECO:0000256" key="2">
    <source>
        <dbReference type="ARBA" id="ARBA00022552"/>
    </source>
</evidence>
<dbReference type="InterPro" id="IPR020598">
    <property type="entry name" value="rRNA_Ade_methylase_Trfase_N"/>
</dbReference>
<dbReference type="InterPro" id="IPR001737">
    <property type="entry name" value="KsgA/Erm"/>
</dbReference>
<dbReference type="AlphaFoldDB" id="A0A3B1D0T8"/>
<evidence type="ECO:0000313" key="8">
    <source>
        <dbReference type="EMBL" id="VAX28580.1"/>
    </source>
</evidence>
<dbReference type="GO" id="GO:0003723">
    <property type="term" value="F:RNA binding"/>
    <property type="evidence" value="ECO:0007669"/>
    <property type="project" value="UniProtKB-KW"/>
</dbReference>
<dbReference type="PROSITE" id="PS51689">
    <property type="entry name" value="SAM_RNA_A_N6_MT"/>
    <property type="match status" value="1"/>
</dbReference>
<dbReference type="Pfam" id="PF00398">
    <property type="entry name" value="RrnaAD"/>
    <property type="match status" value="1"/>
</dbReference>
<dbReference type="PANTHER" id="PTHR11727:SF7">
    <property type="entry name" value="DIMETHYLADENOSINE TRANSFERASE-RELATED"/>
    <property type="match status" value="1"/>
</dbReference>
<dbReference type="GO" id="GO:0005829">
    <property type="term" value="C:cytosol"/>
    <property type="evidence" value="ECO:0007669"/>
    <property type="project" value="TreeGrafter"/>
</dbReference>
<feature type="domain" description="Ribosomal RNA adenine methylase transferase N-terminal" evidence="7">
    <location>
        <begin position="30"/>
        <end position="200"/>
    </location>
</feature>
<dbReference type="SMART" id="SM00650">
    <property type="entry name" value="rADc"/>
    <property type="match status" value="1"/>
</dbReference>
<evidence type="ECO:0000256" key="3">
    <source>
        <dbReference type="ARBA" id="ARBA00022603"/>
    </source>
</evidence>
<evidence type="ECO:0000259" key="7">
    <source>
        <dbReference type="SMART" id="SM00650"/>
    </source>
</evidence>
<dbReference type="CDD" id="cd02440">
    <property type="entry name" value="AdoMet_MTases"/>
    <property type="match status" value="1"/>
</dbReference>
<dbReference type="GO" id="GO:0052908">
    <property type="term" value="F:16S rRNA (adenine(1518)-N(6)/adenine(1519)-N(6))-dimethyltransferase activity"/>
    <property type="evidence" value="ECO:0007669"/>
    <property type="project" value="UniProtKB-EC"/>
</dbReference>
<dbReference type="InterPro" id="IPR020596">
    <property type="entry name" value="rRNA_Ade_Mease_Trfase_CS"/>
</dbReference>
<dbReference type="FunFam" id="3.40.50.150:FF:000023">
    <property type="entry name" value="Ribosomal RNA small subunit methyltransferase A"/>
    <property type="match status" value="1"/>
</dbReference>
<organism evidence="8">
    <name type="scientific">hydrothermal vent metagenome</name>
    <dbReference type="NCBI Taxonomy" id="652676"/>
    <lineage>
        <taxon>unclassified sequences</taxon>
        <taxon>metagenomes</taxon>
        <taxon>ecological metagenomes</taxon>
    </lineage>
</organism>
<evidence type="ECO:0000256" key="6">
    <source>
        <dbReference type="ARBA" id="ARBA00022884"/>
    </source>
</evidence>
<dbReference type="InterPro" id="IPR029063">
    <property type="entry name" value="SAM-dependent_MTases_sf"/>
</dbReference>
<dbReference type="EC" id="2.1.1.182" evidence="8"/>
<reference evidence="8" key="1">
    <citation type="submission" date="2018-06" db="EMBL/GenBank/DDBJ databases">
        <authorList>
            <person name="Zhirakovskaya E."/>
        </authorList>
    </citation>
    <scope>NUCLEOTIDE SEQUENCE</scope>
</reference>
<dbReference type="PROSITE" id="PS01131">
    <property type="entry name" value="RRNA_A_DIMETH"/>
    <property type="match status" value="1"/>
</dbReference>
<keyword evidence="1" id="KW-0963">Cytoplasm</keyword>
<evidence type="ECO:0000256" key="1">
    <source>
        <dbReference type="ARBA" id="ARBA00022490"/>
    </source>
</evidence>
<gene>
    <name evidence="8" type="ORF">MNBD_NITROSPIRAE01-775</name>
</gene>